<dbReference type="PROSITE" id="PS50222">
    <property type="entry name" value="EF_HAND_2"/>
    <property type="match status" value="3"/>
</dbReference>
<dbReference type="RefSeq" id="XP_066917596.1">
    <property type="nucleotide sequence ID" value="XM_067061495.1"/>
</dbReference>
<keyword evidence="6" id="KW-0455">Luminescence</keyword>
<dbReference type="InterPro" id="IPR002048">
    <property type="entry name" value="EF_hand_dom"/>
</dbReference>
<evidence type="ECO:0000256" key="6">
    <source>
        <dbReference type="ARBA" id="ARBA00023223"/>
    </source>
</evidence>
<dbReference type="CDD" id="cd00051">
    <property type="entry name" value="EFh"/>
    <property type="match status" value="2"/>
</dbReference>
<dbReference type="Proteomes" id="UP000594262">
    <property type="component" value="Unplaced"/>
</dbReference>
<dbReference type="Gene3D" id="1.10.238.10">
    <property type="entry name" value="EF-hand"/>
    <property type="match status" value="1"/>
</dbReference>
<evidence type="ECO:0000313" key="10">
    <source>
        <dbReference type="Proteomes" id="UP000594262"/>
    </source>
</evidence>
<feature type="domain" description="EF-hand" evidence="8">
    <location>
        <begin position="82"/>
        <end position="117"/>
    </location>
</feature>
<dbReference type="InterPro" id="IPR018247">
    <property type="entry name" value="EF_Hand_1_Ca_BS"/>
</dbReference>
<dbReference type="AlphaFoldDB" id="A0A7M5VDB5"/>
<evidence type="ECO:0000256" key="5">
    <source>
        <dbReference type="ARBA" id="ARBA00022837"/>
    </source>
</evidence>
<dbReference type="PANTHER" id="PTHR23055">
    <property type="entry name" value="CALCIUM BINDING PROTEINS"/>
    <property type="match status" value="1"/>
</dbReference>
<name>A0A7M5VDB5_9CNID</name>
<accession>A0A7M5VDB5</accession>
<evidence type="ECO:0000259" key="8">
    <source>
        <dbReference type="PROSITE" id="PS50222"/>
    </source>
</evidence>
<comment type="similarity">
    <text evidence="1">Belongs to the recoverin family.</text>
</comment>
<feature type="domain" description="EF-hand" evidence="8">
    <location>
        <begin position="166"/>
        <end position="201"/>
    </location>
</feature>
<proteinExistence type="inferred from homology"/>
<dbReference type="GO" id="GO:0008218">
    <property type="term" value="P:bioluminescence"/>
    <property type="evidence" value="ECO:0007669"/>
    <property type="project" value="UniProtKB-KW"/>
</dbReference>
<dbReference type="FunFam" id="1.10.238.10:FF:000009">
    <property type="entry name" value="Visinin-like protein 1"/>
    <property type="match status" value="1"/>
</dbReference>
<comment type="similarity">
    <text evidence="2">Belongs to the aequorin family.</text>
</comment>
<evidence type="ECO:0000313" key="9">
    <source>
        <dbReference type="EnsemblMetazoa" id="CLYHEMP008567.1"/>
    </source>
</evidence>
<dbReference type="SMART" id="SM00054">
    <property type="entry name" value="EFh"/>
    <property type="match status" value="3"/>
</dbReference>
<dbReference type="InterPro" id="IPR028846">
    <property type="entry name" value="Recoverin"/>
</dbReference>
<dbReference type="GeneID" id="136804965"/>
<evidence type="ECO:0000256" key="4">
    <source>
        <dbReference type="ARBA" id="ARBA00022737"/>
    </source>
</evidence>
<dbReference type="GO" id="GO:0005509">
    <property type="term" value="F:calcium ion binding"/>
    <property type="evidence" value="ECO:0007669"/>
    <property type="project" value="InterPro"/>
</dbReference>
<organism evidence="9 10">
    <name type="scientific">Clytia hemisphaerica</name>
    <dbReference type="NCBI Taxonomy" id="252671"/>
    <lineage>
        <taxon>Eukaryota</taxon>
        <taxon>Metazoa</taxon>
        <taxon>Cnidaria</taxon>
        <taxon>Hydrozoa</taxon>
        <taxon>Hydroidolina</taxon>
        <taxon>Leptothecata</taxon>
        <taxon>Obeliida</taxon>
        <taxon>Clytiidae</taxon>
        <taxon>Clytia</taxon>
    </lineage>
</organism>
<evidence type="ECO:0000256" key="7">
    <source>
        <dbReference type="ARBA" id="ARBA00023262"/>
    </source>
</evidence>
<evidence type="ECO:0000256" key="3">
    <source>
        <dbReference type="ARBA" id="ARBA00022723"/>
    </source>
</evidence>
<dbReference type="PRINTS" id="PR00450">
    <property type="entry name" value="RECOVERIN"/>
</dbReference>
<keyword evidence="10" id="KW-1185">Reference proteome</keyword>
<keyword evidence="3" id="KW-0479">Metal-binding</keyword>
<evidence type="ECO:0000256" key="2">
    <source>
        <dbReference type="ARBA" id="ARBA00007828"/>
    </source>
</evidence>
<keyword evidence="7" id="KW-0599">Photoprotein</keyword>
<keyword evidence="5" id="KW-0106">Calcium</keyword>
<dbReference type="SUPFAM" id="SSF47473">
    <property type="entry name" value="EF-hand"/>
    <property type="match status" value="1"/>
</dbReference>
<keyword evidence="4" id="KW-0677">Repeat</keyword>
<dbReference type="EnsemblMetazoa" id="CLYHEMT008567.1">
    <property type="protein sequence ID" value="CLYHEMP008567.1"/>
    <property type="gene ID" value="CLYHEMG008567"/>
</dbReference>
<reference evidence="9" key="1">
    <citation type="submission" date="2021-01" db="UniProtKB">
        <authorList>
            <consortium name="EnsemblMetazoa"/>
        </authorList>
    </citation>
    <scope>IDENTIFICATION</scope>
</reference>
<protein>
    <recommendedName>
        <fullName evidence="8">EF-hand domain-containing protein</fullName>
    </recommendedName>
</protein>
<feature type="domain" description="EF-hand" evidence="8">
    <location>
        <begin position="118"/>
        <end position="153"/>
    </location>
</feature>
<evidence type="ECO:0000256" key="1">
    <source>
        <dbReference type="ARBA" id="ARBA00006049"/>
    </source>
</evidence>
<dbReference type="Pfam" id="PF13499">
    <property type="entry name" value="EF-hand_7"/>
    <property type="match status" value="2"/>
</dbReference>
<dbReference type="InterPro" id="IPR011992">
    <property type="entry name" value="EF-hand-dom_pair"/>
</dbReference>
<dbReference type="PANTHER" id="PTHR23055:SF172">
    <property type="entry name" value="EF-HAND DOMAIN-CONTAINING PROTEIN"/>
    <property type="match status" value="1"/>
</dbReference>
<dbReference type="PROSITE" id="PS00018">
    <property type="entry name" value="EF_HAND_1"/>
    <property type="match status" value="3"/>
</dbReference>
<dbReference type="OrthoDB" id="191686at2759"/>
<sequence>MKKQCQDKCDGRVWACVGVMGMKNSKQKKKAKAVIEHLKETTYFSEKELTRWYKGFLKDCPSGKLGKEEFHKIYKQFFPYGNPENFSSFVFGVFDQNHDGCIEFDEFIKALSITSRGSMEEKLRWAFRLYDQDEDGYITKEEMLSIVQSIYVMVDRMANFPVDENTPEKRVEKIFSTMDKNSDGVLSIDEFINGCKADPSVIQALSIYDGVM</sequence>